<dbReference type="GO" id="GO:0009306">
    <property type="term" value="P:protein secretion"/>
    <property type="evidence" value="ECO:0007669"/>
    <property type="project" value="InterPro"/>
</dbReference>
<evidence type="ECO:0000256" key="3">
    <source>
        <dbReference type="ARBA" id="ARBA00022729"/>
    </source>
</evidence>
<dbReference type="GO" id="GO:0000272">
    <property type="term" value="P:polysaccharide catabolic process"/>
    <property type="evidence" value="ECO:0007669"/>
    <property type="project" value="InterPro"/>
</dbReference>
<dbReference type="Gene3D" id="2.60.40.680">
    <property type="match status" value="1"/>
</dbReference>
<dbReference type="GO" id="GO:0015627">
    <property type="term" value="C:type II protein secretion system complex"/>
    <property type="evidence" value="ECO:0007669"/>
    <property type="project" value="TreeGrafter"/>
</dbReference>
<sequence>MSKRNSGEIGSTGTGTSQWRWRCLGVAAALLLAGCAAQNAYREGQALLAEQKVEAGLAKIQEAMLLDPGAVEYRIGYTRAQEGAIHAGIDQAERALAGLRYAEAEAAYRRVLQLQPGNPRALAGLRLIESAARHDLLYQEAELAWTKKDGESALARLRTILTANPKHARALALQQVIEENAAKAAKESVLTAAFRKPITIEFRDTPLKTVFEVISRTSGLNFVFDKDVRADQKTTIFLRNSTIEAAINVLLLTNQLEQRLLNGNSILVYPNTPAKQKEYQALLVKTYYLANSDAKTVAATLKTILKTRDIVVDEKLNLLMIRDSPEAIRLADKMVALQDVPEPEVMLEVEILEVKRSRLQALGVNWPDAVALRPLPVDGLTVQNLRDLNSSTIGVTVGPVTVRANRLDSDVNLLANPRIRARNREKAKILIGERVPNITSTLTVGFSSESVTYIDVGLKLDIEPTIYLDNEVAMKVTLEVSNIVDKITTKNGTVAYQIGTRTATSVLRLKDGENQLLAGLISDEDRRTASKLPFLGEIPILGRLFGSHNDEGVKTEIVLSITPRILRNIHRPEAYLAEFDGGTETSFRGRVDGGSGGGGGGAAPVFGALAPSLAVSAPPAAGTAKPGGSATPGGQVNPFAPQAQSGSGLNAQAATAPTSSASPQVNPFASAVEGSALPPESLSPSAVQPALQAAGSALLLWQGPTQIRVGDSFALQLVMQTDRPVVSVPLAIGFDPRLLQVANVSEGGFLKQGGVQTSFTYRIDPGGQVLMTATRSGDGGATVPDTLATINFRALAAGAARVELITIAPVASGGSTINPTLPGAHAVTITP</sequence>
<dbReference type="Proteomes" id="UP000306324">
    <property type="component" value="Unassembled WGS sequence"/>
</dbReference>
<gene>
    <name evidence="10" type="ORF">ACCUM_3398</name>
</gene>
<evidence type="ECO:0000313" key="10">
    <source>
        <dbReference type="EMBL" id="TMQ77181.1"/>
    </source>
</evidence>
<dbReference type="GO" id="GO:0030246">
    <property type="term" value="F:carbohydrate binding"/>
    <property type="evidence" value="ECO:0007669"/>
    <property type="project" value="InterPro"/>
</dbReference>
<evidence type="ECO:0000256" key="7">
    <source>
        <dbReference type="RuleBase" id="RU004004"/>
    </source>
</evidence>
<dbReference type="Gene3D" id="3.30.1370.120">
    <property type="match status" value="1"/>
</dbReference>
<keyword evidence="5" id="KW-0998">Cell outer membrane</keyword>
<keyword evidence="2 7" id="KW-0813">Transport</keyword>
<keyword evidence="4" id="KW-0472">Membrane</keyword>
<dbReference type="InterPro" id="IPR004846">
    <property type="entry name" value="T2SS/T3SS_dom"/>
</dbReference>
<dbReference type="PANTHER" id="PTHR30332">
    <property type="entry name" value="PROBABLE GENERAL SECRETION PATHWAY PROTEIN D"/>
    <property type="match status" value="1"/>
</dbReference>
<evidence type="ECO:0000259" key="9">
    <source>
        <dbReference type="SMART" id="SM00965"/>
    </source>
</evidence>
<dbReference type="AlphaFoldDB" id="A0A5S4EP26"/>
<dbReference type="InterPro" id="IPR008965">
    <property type="entry name" value="CBM2/CBM3_carb-bd_dom_sf"/>
</dbReference>
<dbReference type="PRINTS" id="PR00811">
    <property type="entry name" value="BCTERIALGSPD"/>
</dbReference>
<comment type="subcellular location">
    <subcellularLocation>
        <location evidence="7">Cell outer membrane</location>
    </subcellularLocation>
    <subcellularLocation>
        <location evidence="1">Membrane</location>
    </subcellularLocation>
</comment>
<evidence type="ECO:0000256" key="4">
    <source>
        <dbReference type="ARBA" id="ARBA00023136"/>
    </source>
</evidence>
<dbReference type="SUPFAM" id="SSF49384">
    <property type="entry name" value="Carbohydrate-binding domain"/>
    <property type="match status" value="1"/>
</dbReference>
<dbReference type="SUPFAM" id="SSF48452">
    <property type="entry name" value="TPR-like"/>
    <property type="match status" value="1"/>
</dbReference>
<evidence type="ECO:0000256" key="1">
    <source>
        <dbReference type="ARBA" id="ARBA00004370"/>
    </source>
</evidence>
<organism evidence="10 11">
    <name type="scientific">Candidatus Accumulibacter phosphatis</name>
    <dbReference type="NCBI Taxonomy" id="327160"/>
    <lineage>
        <taxon>Bacteria</taxon>
        <taxon>Pseudomonadati</taxon>
        <taxon>Pseudomonadota</taxon>
        <taxon>Betaproteobacteria</taxon>
        <taxon>Candidatus Accumulibacter</taxon>
    </lineage>
</organism>
<dbReference type="OrthoDB" id="9775455at2"/>
<dbReference type="InterPro" id="IPR002102">
    <property type="entry name" value="Cohesin_dom"/>
</dbReference>
<evidence type="ECO:0000256" key="2">
    <source>
        <dbReference type="ARBA" id="ARBA00022448"/>
    </source>
</evidence>
<evidence type="ECO:0000313" key="11">
    <source>
        <dbReference type="Proteomes" id="UP000306324"/>
    </source>
</evidence>
<dbReference type="Gene3D" id="1.25.40.10">
    <property type="entry name" value="Tetratricopeptide repeat domain"/>
    <property type="match status" value="1"/>
</dbReference>
<keyword evidence="3" id="KW-0732">Signal</keyword>
<dbReference type="Pfam" id="PF07660">
    <property type="entry name" value="STN"/>
    <property type="match status" value="1"/>
</dbReference>
<dbReference type="Gene3D" id="3.55.50.30">
    <property type="match status" value="1"/>
</dbReference>
<dbReference type="InterPro" id="IPR011662">
    <property type="entry name" value="Secretin/TonB_short_N"/>
</dbReference>
<dbReference type="EMBL" id="SWAD01000030">
    <property type="protein sequence ID" value="TMQ77181.1"/>
    <property type="molecule type" value="Genomic_DNA"/>
</dbReference>
<name>A0A5S4EP26_9PROT</name>
<dbReference type="InterPro" id="IPR011990">
    <property type="entry name" value="TPR-like_helical_dom_sf"/>
</dbReference>
<comment type="similarity">
    <text evidence="6">Belongs to the bacterial secretin family.</text>
</comment>
<feature type="compositionally biased region" description="Low complexity" evidence="8">
    <location>
        <begin position="651"/>
        <end position="664"/>
    </location>
</feature>
<accession>A0A5S4EP26</accession>
<proteinExistence type="inferred from homology"/>
<dbReference type="RefSeq" id="WP_138677899.1">
    <property type="nucleotide sequence ID" value="NZ_SWAD01000030.1"/>
</dbReference>
<dbReference type="PROSITE" id="PS51257">
    <property type="entry name" value="PROKAR_LIPOPROTEIN"/>
    <property type="match status" value="1"/>
</dbReference>
<dbReference type="Pfam" id="PF03958">
    <property type="entry name" value="Secretin_N"/>
    <property type="match status" value="1"/>
</dbReference>
<dbReference type="InterPro" id="IPR050810">
    <property type="entry name" value="Bact_Secretion_Sys_Channel"/>
</dbReference>
<protein>
    <submittedName>
        <fullName evidence="10">Putative secretion system X protein GspD-like</fullName>
    </submittedName>
</protein>
<dbReference type="InterPro" id="IPR001775">
    <property type="entry name" value="GspD/PilQ"/>
</dbReference>
<dbReference type="PANTHER" id="PTHR30332:SF17">
    <property type="entry name" value="TYPE IV PILIATION SYSTEM PROTEIN DR_0774-RELATED"/>
    <property type="match status" value="1"/>
</dbReference>
<comment type="caution">
    <text evidence="10">The sequence shown here is derived from an EMBL/GenBank/DDBJ whole genome shotgun (WGS) entry which is preliminary data.</text>
</comment>
<dbReference type="CDD" id="cd08547">
    <property type="entry name" value="Type_II_cohesin"/>
    <property type="match status" value="1"/>
</dbReference>
<evidence type="ECO:0000256" key="8">
    <source>
        <dbReference type="SAM" id="MobiDB-lite"/>
    </source>
</evidence>
<feature type="compositionally biased region" description="Low complexity" evidence="8">
    <location>
        <begin position="617"/>
        <end position="634"/>
    </location>
</feature>
<dbReference type="SMART" id="SM00965">
    <property type="entry name" value="STN"/>
    <property type="match status" value="1"/>
</dbReference>
<dbReference type="Pfam" id="PF00963">
    <property type="entry name" value="Cohesin"/>
    <property type="match status" value="1"/>
</dbReference>
<keyword evidence="11" id="KW-1185">Reference proteome</keyword>
<feature type="region of interest" description="Disordered" evidence="8">
    <location>
        <begin position="617"/>
        <end position="666"/>
    </location>
</feature>
<dbReference type="InterPro" id="IPR038591">
    <property type="entry name" value="NolW-like_sf"/>
</dbReference>
<feature type="domain" description="Secretin/TonB short N-terminal" evidence="9">
    <location>
        <begin position="220"/>
        <end position="271"/>
    </location>
</feature>
<dbReference type="InterPro" id="IPR005644">
    <property type="entry name" value="NolW-like"/>
</dbReference>
<reference evidence="10 11" key="1">
    <citation type="submission" date="2019-04" db="EMBL/GenBank/DDBJ databases">
        <title>A novel phosphate-accumulating bacterium identified in bioreactor for phosphate removal from wastewater.</title>
        <authorList>
            <person name="Kotlyarov R.Y."/>
            <person name="Beletsky A.V."/>
            <person name="Kallistova A.Y."/>
            <person name="Dorofeev A.G."/>
            <person name="Nikolaev Y.Y."/>
            <person name="Pimenov N.V."/>
            <person name="Ravin N.V."/>
            <person name="Mardanov A.V."/>
        </authorList>
    </citation>
    <scope>NUCLEOTIDE SEQUENCE [LARGE SCALE GENOMIC DNA]</scope>
    <source>
        <strain evidence="10 11">Bin19</strain>
    </source>
</reference>
<dbReference type="GO" id="GO:0009279">
    <property type="term" value="C:cell outer membrane"/>
    <property type="evidence" value="ECO:0007669"/>
    <property type="project" value="UniProtKB-SubCell"/>
</dbReference>
<dbReference type="Pfam" id="PF00263">
    <property type="entry name" value="Secretin"/>
    <property type="match status" value="1"/>
</dbReference>
<evidence type="ECO:0000256" key="5">
    <source>
        <dbReference type="ARBA" id="ARBA00023237"/>
    </source>
</evidence>
<evidence type="ECO:0000256" key="6">
    <source>
        <dbReference type="RuleBase" id="RU004003"/>
    </source>
</evidence>